<comment type="similarity">
    <text evidence="1">Belongs to the arrestin family.</text>
</comment>
<dbReference type="PANTHER" id="PTHR11188:SF135">
    <property type="entry name" value="ARRESTIN DOMAIN CONTAINING 3-LIKE-RELATED"/>
    <property type="match status" value="1"/>
</dbReference>
<dbReference type="GO" id="GO:0015031">
    <property type="term" value="P:protein transport"/>
    <property type="evidence" value="ECO:0007669"/>
    <property type="project" value="TreeGrafter"/>
</dbReference>
<dbReference type="Gene3D" id="2.60.40.640">
    <property type="match status" value="2"/>
</dbReference>
<dbReference type="InterPro" id="IPR011022">
    <property type="entry name" value="Arrestin_C-like"/>
</dbReference>
<evidence type="ECO:0000313" key="4">
    <source>
        <dbReference type="Proteomes" id="UP000261520"/>
    </source>
</evidence>
<dbReference type="InterPro" id="IPR014756">
    <property type="entry name" value="Ig_E-set"/>
</dbReference>
<dbReference type="GO" id="GO:0007399">
    <property type="term" value="P:nervous system development"/>
    <property type="evidence" value="ECO:0007669"/>
    <property type="project" value="UniProtKB-ARBA"/>
</dbReference>
<dbReference type="InterPro" id="IPR011021">
    <property type="entry name" value="Arrestin-like_N"/>
</dbReference>
<dbReference type="AlphaFoldDB" id="A0A3B4AI10"/>
<evidence type="ECO:0000313" key="3">
    <source>
        <dbReference type="Ensembl" id="ENSPMGP00000016738.1"/>
    </source>
</evidence>
<accession>A0A3B4AI10</accession>
<reference evidence="3" key="2">
    <citation type="submission" date="2025-09" db="UniProtKB">
        <authorList>
            <consortium name="Ensembl"/>
        </authorList>
    </citation>
    <scope>IDENTIFICATION</scope>
</reference>
<dbReference type="GO" id="GO:0005886">
    <property type="term" value="C:plasma membrane"/>
    <property type="evidence" value="ECO:0007669"/>
    <property type="project" value="TreeGrafter"/>
</dbReference>
<dbReference type="InterPro" id="IPR050357">
    <property type="entry name" value="Arrestin_domain-protein"/>
</dbReference>
<dbReference type="Pfam" id="PF02752">
    <property type="entry name" value="Arrestin_C"/>
    <property type="match status" value="1"/>
</dbReference>
<dbReference type="SUPFAM" id="SSF81296">
    <property type="entry name" value="E set domains"/>
    <property type="match status" value="2"/>
</dbReference>
<sequence length="303" mass="34899">MSIKTLTVEYDPAKERGVFSRGETLTGRVVLELAKDTKIECLSVTAKGKASVFWTESYIYAIVSYKAKQHFFSTTKILLERARPESKVLSAGRHVFPFSFDIPDIDLPKCWVGRHGHISYFLEARVSRSMRLDCKERTTFTVTSIETSTKINPFIINRLYIYIYLFITTASYFTGEGLEITTQITNNSKDTTVTPKYIFYEKQSFFCKNKRKVHTRHIVEEKGDPVQAGQQVTQTQVLQIPNILKSTLLNCNIVKQEYRLEVTLDVPQERDSEIKLPLIILLGSPKPQQQKPKRSIWFRKLIG</sequence>
<protein>
    <recommendedName>
        <fullName evidence="2">Arrestin C-terminal-like domain-containing protein</fullName>
    </recommendedName>
</protein>
<evidence type="ECO:0000256" key="1">
    <source>
        <dbReference type="ARBA" id="ARBA00005298"/>
    </source>
</evidence>
<dbReference type="Proteomes" id="UP000261520">
    <property type="component" value="Unplaced"/>
</dbReference>
<proteinExistence type="inferred from homology"/>
<reference evidence="3" key="1">
    <citation type="submission" date="2025-08" db="UniProtKB">
        <authorList>
            <consortium name="Ensembl"/>
        </authorList>
    </citation>
    <scope>IDENTIFICATION</scope>
</reference>
<dbReference type="PANTHER" id="PTHR11188">
    <property type="entry name" value="ARRESTIN DOMAIN CONTAINING PROTEIN"/>
    <property type="match status" value="1"/>
</dbReference>
<dbReference type="Ensembl" id="ENSPMGT00000017870.1">
    <property type="protein sequence ID" value="ENSPMGP00000016738.1"/>
    <property type="gene ID" value="ENSPMGG00000013723.1"/>
</dbReference>
<dbReference type="Pfam" id="PF00339">
    <property type="entry name" value="Arrestin_N"/>
    <property type="match status" value="1"/>
</dbReference>
<dbReference type="STRING" id="409849.ENSPMGP00000016738"/>
<evidence type="ECO:0000259" key="2">
    <source>
        <dbReference type="SMART" id="SM01017"/>
    </source>
</evidence>
<dbReference type="SMART" id="SM01017">
    <property type="entry name" value="Arrestin_C"/>
    <property type="match status" value="1"/>
</dbReference>
<organism evidence="3 4">
    <name type="scientific">Periophthalmus magnuspinnatus</name>
    <dbReference type="NCBI Taxonomy" id="409849"/>
    <lineage>
        <taxon>Eukaryota</taxon>
        <taxon>Metazoa</taxon>
        <taxon>Chordata</taxon>
        <taxon>Craniata</taxon>
        <taxon>Vertebrata</taxon>
        <taxon>Euteleostomi</taxon>
        <taxon>Actinopterygii</taxon>
        <taxon>Neopterygii</taxon>
        <taxon>Teleostei</taxon>
        <taxon>Neoteleostei</taxon>
        <taxon>Acanthomorphata</taxon>
        <taxon>Gobiaria</taxon>
        <taxon>Gobiiformes</taxon>
        <taxon>Gobioidei</taxon>
        <taxon>Gobiidae</taxon>
        <taxon>Oxudercinae</taxon>
        <taxon>Periophthalmus</taxon>
    </lineage>
</organism>
<keyword evidence="4" id="KW-1185">Reference proteome</keyword>
<name>A0A3B4AI10_9GOBI</name>
<feature type="domain" description="Arrestin C-terminal-like" evidence="2">
    <location>
        <begin position="157"/>
        <end position="287"/>
    </location>
</feature>
<dbReference type="GO" id="GO:0005737">
    <property type="term" value="C:cytoplasm"/>
    <property type="evidence" value="ECO:0007669"/>
    <property type="project" value="TreeGrafter"/>
</dbReference>
<dbReference type="InterPro" id="IPR014752">
    <property type="entry name" value="Arrestin-like_C"/>
</dbReference>